<dbReference type="GO" id="GO:0008298">
    <property type="term" value="P:intracellular mRNA localization"/>
    <property type="evidence" value="ECO:0007669"/>
    <property type="project" value="TreeGrafter"/>
</dbReference>
<dbReference type="GO" id="GO:0032839">
    <property type="term" value="C:dendrite cytoplasm"/>
    <property type="evidence" value="ECO:0007669"/>
    <property type="project" value="GOC"/>
</dbReference>
<dbReference type="Gene3D" id="3.30.160.20">
    <property type="match status" value="4"/>
</dbReference>
<feature type="domain" description="DRBM" evidence="5">
    <location>
        <begin position="741"/>
        <end position="809"/>
    </location>
</feature>
<dbReference type="Proteomes" id="UP000605970">
    <property type="component" value="Unassembled WGS sequence"/>
</dbReference>
<dbReference type="CDD" id="cd19857">
    <property type="entry name" value="DSRM_STAU_rpt1"/>
    <property type="match status" value="1"/>
</dbReference>
<evidence type="ECO:0000256" key="3">
    <source>
        <dbReference type="PROSITE-ProRule" id="PRU00266"/>
    </source>
</evidence>
<proteinExistence type="predicted"/>
<dbReference type="GO" id="GO:0043025">
    <property type="term" value="C:neuronal cell body"/>
    <property type="evidence" value="ECO:0007669"/>
    <property type="project" value="TreeGrafter"/>
</dbReference>
<accession>A0A8T0A4I6</accession>
<dbReference type="InterPro" id="IPR051740">
    <property type="entry name" value="DRBM-containing_protein"/>
</dbReference>
<comment type="caution">
    <text evidence="6">The sequence shown here is derived from an EMBL/GenBank/DDBJ whole genome shotgun (WGS) entry which is preliminary data.</text>
</comment>
<dbReference type="InterPro" id="IPR014720">
    <property type="entry name" value="dsRBD_dom"/>
</dbReference>
<dbReference type="GO" id="GO:0010494">
    <property type="term" value="C:cytoplasmic stress granule"/>
    <property type="evidence" value="ECO:0007669"/>
    <property type="project" value="TreeGrafter"/>
</dbReference>
<dbReference type="PANTHER" id="PTHR46054:SF3">
    <property type="entry name" value="MATERNAL EFFECT PROTEIN STAUFEN"/>
    <property type="match status" value="1"/>
</dbReference>
<dbReference type="EMBL" id="JABEBT010000001">
    <property type="protein sequence ID" value="KAF7640288.1"/>
    <property type="molecule type" value="Genomic_DNA"/>
</dbReference>
<organism evidence="6 7">
    <name type="scientific">Meloidogyne graminicola</name>
    <dbReference type="NCBI Taxonomy" id="189291"/>
    <lineage>
        <taxon>Eukaryota</taxon>
        <taxon>Metazoa</taxon>
        <taxon>Ecdysozoa</taxon>
        <taxon>Nematoda</taxon>
        <taxon>Chromadorea</taxon>
        <taxon>Rhabditida</taxon>
        <taxon>Tylenchina</taxon>
        <taxon>Tylenchomorpha</taxon>
        <taxon>Tylenchoidea</taxon>
        <taxon>Meloidogynidae</taxon>
        <taxon>Meloidogyninae</taxon>
        <taxon>Meloidogyne</taxon>
    </lineage>
</organism>
<feature type="domain" description="DRBM" evidence="5">
    <location>
        <begin position="592"/>
        <end position="677"/>
    </location>
</feature>
<feature type="region of interest" description="Disordered" evidence="4">
    <location>
        <begin position="212"/>
        <end position="240"/>
    </location>
</feature>
<dbReference type="FunFam" id="3.30.160.20:FF:000007">
    <property type="entry name" value="Double-stranded RNA-binding protein Staufen homolog 1"/>
    <property type="match status" value="1"/>
</dbReference>
<keyword evidence="2 3" id="KW-0694">RNA-binding</keyword>
<evidence type="ECO:0000256" key="4">
    <source>
        <dbReference type="SAM" id="MobiDB-lite"/>
    </source>
</evidence>
<dbReference type="AlphaFoldDB" id="A0A8T0A4I6"/>
<dbReference type="CDD" id="cd19860">
    <property type="entry name" value="DSRM_STAU_rpt4"/>
    <property type="match status" value="1"/>
</dbReference>
<dbReference type="OrthoDB" id="10037267at2759"/>
<dbReference type="InterPro" id="IPR032478">
    <property type="entry name" value="Staufen_C"/>
</dbReference>
<evidence type="ECO:0000256" key="1">
    <source>
        <dbReference type="ARBA" id="ARBA00022737"/>
    </source>
</evidence>
<keyword evidence="1" id="KW-0677">Repeat</keyword>
<dbReference type="SUPFAM" id="SSF54768">
    <property type="entry name" value="dsRNA-binding domain-like"/>
    <property type="match status" value="3"/>
</dbReference>
<dbReference type="CDD" id="cd19861">
    <property type="entry name" value="DSRM_STAU_rpt5"/>
    <property type="match status" value="1"/>
</dbReference>
<dbReference type="GO" id="GO:0005886">
    <property type="term" value="C:plasma membrane"/>
    <property type="evidence" value="ECO:0007669"/>
    <property type="project" value="TreeGrafter"/>
</dbReference>
<sequence length="1214" mass="135902">MDSTTPLSNAFIRSPSLPYQQQQYHNFQHQKPSQSFCLNSIAPSLSNLQDQKVVIPEQQSFQRKQKQSLLEVPPLQYNIKHNSLVTPTTIHNATHPPNYHLSNALNEKVACFNSPPPSCEQLDLVNDRKKNHPQIWCGKGQTEPTVSKHVYNYAQRKNSSEKTPMCKVAELTRYNKLRHGYILLDESGPAHKKKFTVKLVLCPGQEFEGSGPSIKKAQQAAAQSALDSTTLPRPPPVEATRGSRRLIHKETCNAILLLNSVAAQLGIIVSYKEELIRHHLPSFKSSILSHAYLSPSPFVNILNNNELTTTIPPTLQTNGFNTANPHFPLNLCLSPSTFFTSTSFSNPVTTSNVSSQHQNILTNKNLTSILDFSVPLSNTSPTETNVSFPILPNTSAITSLPLFNHSYFSLLPSYFLPLPPSISSNGRAQVDRRSLSASDFNPFLRQQQQGFTYKVTISLSLDSTEHFGFGLHLAIAKQKAAFQALTHLKPVLEYYRKSKEYEENSDKLYQHIVATSDFNSKALTLRILGESQDVKGRLCSVDNSLSSTSGSAEDDNNCGEKQTEDKVKQNAYKDKASTLAYRSFRSRRRTKSVVSQIHECALRLRMNVEFEVLAETGEPHNRVYTLRCRLISPSTVSAASAATDSVICKEYSSEGKGPSKKAAKQEACYQLLEKVRPLLDDDPIFLASQIIRNSGAVTHNQNQVLPQGIHREGKEYTKRKTIIKDKVAGNKMDPEYGHHINPVSRLIQVMQIRQEREPTFNFISEQGQNRHKEFTVSVQCMGLQEKGTGPNKKLAKRAAAEAMLARIGYVKSMPQPGKSLLKKNILSDQTMNKTLMDQSYDTFLTKTSNEQTNSFETFSSIEEELCNIEQNSPDDNIRGDKSFNKNSFGINLTTSPINEENIISHIQESSSLSPSLPSTRRRVTFNEHVSACPPPEDSDYPSASIAPLKSELSGRIRRRNRDSQRILSQTEIQELKKHVALFFQWHNVLIEKRGLVNLEKDSIWTSLDYVDKFVGRVHETFDSLLIPVSSSEQKQLFQINQSSDSLTTTPSSPPPILPINYTSLLLNNGFNIQTPNQMISTSISNCNGGDNAVTKEELFHLGSEDLHNYGLIGSKTFLNHLSKHFKFTVSYSDFPRSKNAADDEQCFTLLTIGLSKPIVCHGSGSTEVCAHTDAAFNAIQTLLKQLYGQESENFLFLCLIIHKSLLFFNYYPCA</sequence>
<dbReference type="PROSITE" id="PS50137">
    <property type="entry name" value="DS_RBD"/>
    <property type="match status" value="3"/>
</dbReference>
<dbReference type="GO" id="GO:0035418">
    <property type="term" value="P:protein localization to synapse"/>
    <property type="evidence" value="ECO:0007669"/>
    <property type="project" value="TreeGrafter"/>
</dbReference>
<gene>
    <name evidence="6" type="ORF">Mgra_00000116</name>
</gene>
<evidence type="ECO:0000256" key="2">
    <source>
        <dbReference type="ARBA" id="ARBA00022884"/>
    </source>
</evidence>
<dbReference type="GO" id="GO:0003725">
    <property type="term" value="F:double-stranded RNA binding"/>
    <property type="evidence" value="ECO:0007669"/>
    <property type="project" value="TreeGrafter"/>
</dbReference>
<dbReference type="PANTHER" id="PTHR46054">
    <property type="entry name" value="MATERNAL EFFECT PROTEIN STAUFEN"/>
    <property type="match status" value="1"/>
</dbReference>
<keyword evidence="7" id="KW-1185">Reference proteome</keyword>
<dbReference type="GO" id="GO:0003729">
    <property type="term" value="F:mRNA binding"/>
    <property type="evidence" value="ECO:0007669"/>
    <property type="project" value="TreeGrafter"/>
</dbReference>
<feature type="region of interest" description="Disordered" evidence="4">
    <location>
        <begin position="543"/>
        <end position="567"/>
    </location>
</feature>
<dbReference type="Pfam" id="PF16482">
    <property type="entry name" value="Staufen_C"/>
    <property type="match status" value="1"/>
</dbReference>
<dbReference type="GO" id="GO:0007281">
    <property type="term" value="P:germ cell development"/>
    <property type="evidence" value="ECO:0007669"/>
    <property type="project" value="TreeGrafter"/>
</dbReference>
<reference evidence="6" key="1">
    <citation type="journal article" date="2020" name="Ecol. Evol.">
        <title>Genome structure and content of the rice root-knot nematode (Meloidogyne graminicola).</title>
        <authorList>
            <person name="Phan N.T."/>
            <person name="Danchin E.G.J."/>
            <person name="Klopp C."/>
            <person name="Perfus-Barbeoch L."/>
            <person name="Kozlowski D.K."/>
            <person name="Koutsovoulos G.D."/>
            <person name="Lopez-Roques C."/>
            <person name="Bouchez O."/>
            <person name="Zahm M."/>
            <person name="Besnard G."/>
            <person name="Bellafiore S."/>
        </authorList>
    </citation>
    <scope>NUCLEOTIDE SEQUENCE</scope>
    <source>
        <strain evidence="6">VN-18</strain>
    </source>
</reference>
<protein>
    <recommendedName>
        <fullName evidence="5">DRBM domain-containing protein</fullName>
    </recommendedName>
</protein>
<dbReference type="GO" id="GO:0098964">
    <property type="term" value="P:anterograde dendritic transport of messenger ribonucleoprotein complex"/>
    <property type="evidence" value="ECO:0007669"/>
    <property type="project" value="TreeGrafter"/>
</dbReference>
<dbReference type="Pfam" id="PF00035">
    <property type="entry name" value="dsrm"/>
    <property type="match status" value="3"/>
</dbReference>
<dbReference type="SMART" id="SM00358">
    <property type="entry name" value="DSRM"/>
    <property type="match status" value="3"/>
</dbReference>
<evidence type="ECO:0000259" key="5">
    <source>
        <dbReference type="PROSITE" id="PS50137"/>
    </source>
</evidence>
<name>A0A8T0A4I6_9BILA</name>
<evidence type="ECO:0000313" key="6">
    <source>
        <dbReference type="EMBL" id="KAF7640288.1"/>
    </source>
</evidence>
<feature type="domain" description="DRBM" evidence="5">
    <location>
        <begin position="163"/>
        <end position="231"/>
    </location>
</feature>
<evidence type="ECO:0000313" key="7">
    <source>
        <dbReference type="Proteomes" id="UP000605970"/>
    </source>
</evidence>